<gene>
    <name evidence="8" type="ORF">TAGGR_1177</name>
</gene>
<dbReference type="InterPro" id="IPR024935">
    <property type="entry name" value="Rubredoxin_dom"/>
</dbReference>
<keyword evidence="4 6" id="KW-0249">Electron transport</keyword>
<evidence type="ECO:0000256" key="2">
    <source>
        <dbReference type="ARBA" id="ARBA00022448"/>
    </source>
</evidence>
<dbReference type="Proteomes" id="UP000054976">
    <property type="component" value="Unassembled WGS sequence"/>
</dbReference>
<dbReference type="PROSITE" id="PS50903">
    <property type="entry name" value="RUBREDOXIN_LIKE"/>
    <property type="match status" value="1"/>
</dbReference>
<evidence type="ECO:0000256" key="5">
    <source>
        <dbReference type="ARBA" id="ARBA00023004"/>
    </source>
</evidence>
<sequence>MNEDKKEKFMQYRCCHCGYIYDPSKGCEKNNVKPNTSFEEVPEEYRCPVCKSKKSGFVPIK</sequence>
<dbReference type="CDD" id="cd00730">
    <property type="entry name" value="rubredoxin"/>
    <property type="match status" value="1"/>
</dbReference>
<dbReference type="AlphaFoldDB" id="A0A0U9HNF8"/>
<name>A0A0U9HNF8_9BACT</name>
<dbReference type="InterPro" id="IPR050526">
    <property type="entry name" value="Rubredoxin_ET"/>
</dbReference>
<dbReference type="RefSeq" id="WP_201783808.1">
    <property type="nucleotide sequence ID" value="NZ_BCNO01000001.1"/>
</dbReference>
<dbReference type="SUPFAM" id="SSF57802">
    <property type="entry name" value="Rubredoxin-like"/>
    <property type="match status" value="1"/>
</dbReference>
<accession>A0A0U9HNF8</accession>
<organism evidence="8 9">
    <name type="scientific">Thermodesulfovibrio aggregans</name>
    <dbReference type="NCBI Taxonomy" id="86166"/>
    <lineage>
        <taxon>Bacteria</taxon>
        <taxon>Pseudomonadati</taxon>
        <taxon>Nitrospirota</taxon>
        <taxon>Thermodesulfovibrionia</taxon>
        <taxon>Thermodesulfovibrionales</taxon>
        <taxon>Thermodesulfovibrionaceae</taxon>
        <taxon>Thermodesulfovibrio</taxon>
    </lineage>
</organism>
<keyword evidence="2" id="KW-0813">Transport</keyword>
<dbReference type="STRING" id="86166.TAGGR_1177"/>
<dbReference type="PANTHER" id="PTHR47627:SF1">
    <property type="entry name" value="RUBREDOXIN-1-RELATED"/>
    <property type="match status" value="1"/>
</dbReference>
<dbReference type="GO" id="GO:0005506">
    <property type="term" value="F:iron ion binding"/>
    <property type="evidence" value="ECO:0007669"/>
    <property type="project" value="UniProtKB-UniRule"/>
</dbReference>
<dbReference type="PRINTS" id="PR00163">
    <property type="entry name" value="RUBREDOXIN"/>
</dbReference>
<evidence type="ECO:0000256" key="1">
    <source>
        <dbReference type="ARBA" id="ARBA00001965"/>
    </source>
</evidence>
<evidence type="ECO:0000256" key="3">
    <source>
        <dbReference type="ARBA" id="ARBA00022723"/>
    </source>
</evidence>
<dbReference type="PANTHER" id="PTHR47627">
    <property type="entry name" value="RUBREDOXIN"/>
    <property type="match status" value="1"/>
</dbReference>
<evidence type="ECO:0000259" key="7">
    <source>
        <dbReference type="PROSITE" id="PS50903"/>
    </source>
</evidence>
<comment type="cofactor">
    <cofactor evidence="1 6">
        <name>Fe(3+)</name>
        <dbReference type="ChEBI" id="CHEBI:29034"/>
    </cofactor>
</comment>
<reference evidence="9" key="1">
    <citation type="submission" date="2016-01" db="EMBL/GenBank/DDBJ databases">
        <title>Draft genome sequence of Thermodesulfovibrio aggregans strain TGE-P1.</title>
        <authorList>
            <person name="Sekiguchi Y."/>
            <person name="Ohashi A."/>
            <person name="Matsuura N."/>
            <person name="Tourlousse M.D."/>
        </authorList>
    </citation>
    <scope>NUCLEOTIDE SEQUENCE [LARGE SCALE GENOMIC DNA]</scope>
    <source>
        <strain evidence="9">TGE-P1</strain>
    </source>
</reference>
<comment type="similarity">
    <text evidence="6">Belongs to the rubredoxin family.</text>
</comment>
<keyword evidence="3 6" id="KW-0479">Metal-binding</keyword>
<dbReference type="GO" id="GO:0009055">
    <property type="term" value="F:electron transfer activity"/>
    <property type="evidence" value="ECO:0007669"/>
    <property type="project" value="TreeGrafter"/>
</dbReference>
<keyword evidence="9" id="KW-1185">Reference proteome</keyword>
<dbReference type="Pfam" id="PF00301">
    <property type="entry name" value="Rubredoxin"/>
    <property type="match status" value="1"/>
</dbReference>
<evidence type="ECO:0000256" key="4">
    <source>
        <dbReference type="ARBA" id="ARBA00022982"/>
    </source>
</evidence>
<evidence type="ECO:0000313" key="9">
    <source>
        <dbReference type="Proteomes" id="UP000054976"/>
    </source>
</evidence>
<proteinExistence type="inferred from homology"/>
<comment type="caution">
    <text evidence="8">The sequence shown here is derived from an EMBL/GenBank/DDBJ whole genome shotgun (WGS) entry which is preliminary data.</text>
</comment>
<keyword evidence="5 6" id="KW-0408">Iron</keyword>
<evidence type="ECO:0000256" key="6">
    <source>
        <dbReference type="RuleBase" id="RU003820"/>
    </source>
</evidence>
<dbReference type="InterPro" id="IPR024934">
    <property type="entry name" value="Rubredoxin-like_dom"/>
</dbReference>
<feature type="domain" description="Rubredoxin-like" evidence="7">
    <location>
        <begin position="9"/>
        <end position="60"/>
    </location>
</feature>
<evidence type="ECO:0000313" key="8">
    <source>
        <dbReference type="EMBL" id="GAQ94009.1"/>
    </source>
</evidence>
<dbReference type="Gene3D" id="2.20.28.10">
    <property type="match status" value="1"/>
</dbReference>
<dbReference type="EMBL" id="BCNO01000001">
    <property type="protein sequence ID" value="GAQ94009.1"/>
    <property type="molecule type" value="Genomic_DNA"/>
</dbReference>
<dbReference type="GO" id="GO:0043448">
    <property type="term" value="P:alkane catabolic process"/>
    <property type="evidence" value="ECO:0007669"/>
    <property type="project" value="TreeGrafter"/>
</dbReference>
<protein>
    <recommendedName>
        <fullName evidence="6">Rubredoxin</fullName>
    </recommendedName>
</protein>